<dbReference type="EMBL" id="VRTY01000028">
    <property type="protein sequence ID" value="TXK47588.1"/>
    <property type="molecule type" value="Genomic_DNA"/>
</dbReference>
<dbReference type="Gene3D" id="1.25.40.10">
    <property type="entry name" value="Tetratricopeptide repeat domain"/>
    <property type="match status" value="1"/>
</dbReference>
<feature type="chain" id="PRO_5022816947" evidence="3">
    <location>
        <begin position="25"/>
        <end position="570"/>
    </location>
</feature>
<keyword evidence="6" id="KW-1185">Reference proteome</keyword>
<evidence type="ECO:0000259" key="4">
    <source>
        <dbReference type="Pfam" id="PF13458"/>
    </source>
</evidence>
<proteinExistence type="inferred from homology"/>
<dbReference type="InterPro" id="IPR028081">
    <property type="entry name" value="Leu-bd"/>
</dbReference>
<dbReference type="PANTHER" id="PTHR30483">
    <property type="entry name" value="LEUCINE-SPECIFIC-BINDING PROTEIN"/>
    <property type="match status" value="1"/>
</dbReference>
<dbReference type="OrthoDB" id="1490998at2"/>
<feature type="signal peptide" evidence="3">
    <location>
        <begin position="1"/>
        <end position="24"/>
    </location>
</feature>
<evidence type="ECO:0000256" key="2">
    <source>
        <dbReference type="ARBA" id="ARBA00022729"/>
    </source>
</evidence>
<evidence type="ECO:0000313" key="6">
    <source>
        <dbReference type="Proteomes" id="UP000321926"/>
    </source>
</evidence>
<organism evidence="5 6">
    <name type="scientific">Pontibacter qinzhouensis</name>
    <dbReference type="NCBI Taxonomy" id="2603253"/>
    <lineage>
        <taxon>Bacteria</taxon>
        <taxon>Pseudomonadati</taxon>
        <taxon>Bacteroidota</taxon>
        <taxon>Cytophagia</taxon>
        <taxon>Cytophagales</taxon>
        <taxon>Hymenobacteraceae</taxon>
        <taxon>Pontibacter</taxon>
    </lineage>
</organism>
<dbReference type="SUPFAM" id="SSF48452">
    <property type="entry name" value="TPR-like"/>
    <property type="match status" value="1"/>
</dbReference>
<evidence type="ECO:0000256" key="1">
    <source>
        <dbReference type="ARBA" id="ARBA00010062"/>
    </source>
</evidence>
<dbReference type="SUPFAM" id="SSF53822">
    <property type="entry name" value="Periplasmic binding protein-like I"/>
    <property type="match status" value="1"/>
</dbReference>
<dbReference type="Proteomes" id="UP000321926">
    <property type="component" value="Unassembled WGS sequence"/>
</dbReference>
<accession>A0A5C8KB16</accession>
<dbReference type="InterPro" id="IPR011990">
    <property type="entry name" value="TPR-like_helical_dom_sf"/>
</dbReference>
<keyword evidence="2 3" id="KW-0732">Signal</keyword>
<evidence type="ECO:0000256" key="3">
    <source>
        <dbReference type="SAM" id="SignalP"/>
    </source>
</evidence>
<comment type="similarity">
    <text evidence="1">Belongs to the leucine-binding protein family.</text>
</comment>
<name>A0A5C8KB16_9BACT</name>
<dbReference type="AlphaFoldDB" id="A0A5C8KB16"/>
<evidence type="ECO:0000313" key="5">
    <source>
        <dbReference type="EMBL" id="TXK47588.1"/>
    </source>
</evidence>
<dbReference type="RefSeq" id="WP_147921481.1">
    <property type="nucleotide sequence ID" value="NZ_VRTY01000028.1"/>
</dbReference>
<dbReference type="Pfam" id="PF13458">
    <property type="entry name" value="Peripla_BP_6"/>
    <property type="match status" value="1"/>
</dbReference>
<protein>
    <submittedName>
        <fullName evidence="5">ABC transporter substrate-binding protein</fullName>
    </submittedName>
</protein>
<dbReference type="Gene3D" id="3.40.50.2300">
    <property type="match status" value="2"/>
</dbReference>
<dbReference type="InterPro" id="IPR028082">
    <property type="entry name" value="Peripla_BP_I"/>
</dbReference>
<comment type="caution">
    <text evidence="5">The sequence shown here is derived from an EMBL/GenBank/DDBJ whole genome shotgun (WGS) entry which is preliminary data.</text>
</comment>
<dbReference type="PANTHER" id="PTHR30483:SF6">
    <property type="entry name" value="PERIPLASMIC BINDING PROTEIN OF ABC TRANSPORTER FOR NATURAL AMINO ACIDS"/>
    <property type="match status" value="1"/>
</dbReference>
<dbReference type="InterPro" id="IPR051010">
    <property type="entry name" value="BCAA_transport"/>
</dbReference>
<reference evidence="5 6" key="1">
    <citation type="submission" date="2019-08" db="EMBL/GenBank/DDBJ databases">
        <authorList>
            <person name="Shi S."/>
        </authorList>
    </citation>
    <scope>NUCLEOTIDE SEQUENCE [LARGE SCALE GENOMIC DNA]</scope>
    <source>
        <strain evidence="5 6">GY10130</strain>
    </source>
</reference>
<dbReference type="CDD" id="cd06268">
    <property type="entry name" value="PBP1_ABC_transporter_LIVBP-like"/>
    <property type="match status" value="1"/>
</dbReference>
<sequence length="570" mass="64181">MRKGFLKRIAGGLLLATLALPVGAQQLQNFEVNYNNGKVLLQQKRFEQAMAELKPVTAAVSGNELAPEASYLYALAAFRANNSQEAQLMLGQLKQQHGQWEGMAEADYLLANILFEQKEYERAIATLERVNAGSLATEAERMKRHYLSRIADRETLEALQQKHASDKVIAQVYADKLLAGWYRPQDKALLERLVAKHNLDRKHYLNPDALRKKSYQVAVLLPFQLNQDLGQSARKNQFVTDLYAGMKLAQDSLQKQGITVELFAYDAGSDTVAVKKLFAQPELKQMDLVIGPIYKSTAKVAMRFAEENQVTVINPLSQDPDVAGNSARVLLFESSVATQAQQAATYAYQNFTPKSVAILYEGATSDTTFARYYRQHFLKLGGKVLSYKKINSEQSSATAGVFKNLTMADVGHLAVFSDRMTAAVNTMSLLNSQPTRIPLITYDKWLDINQVTIRELDDQEVYFISPKYFDQTATSVRNFRKRYVSRYNVPPSTYAYSGFEMLYYFGSMLQEYGPSFNQNLQVAGTKRGVLYQGLGYTNPANRTDFRNDNQYVPITKLENMQLMVVNPAGF</sequence>
<feature type="domain" description="Leucine-binding protein" evidence="4">
    <location>
        <begin position="244"/>
        <end position="550"/>
    </location>
</feature>
<gene>
    <name evidence="5" type="ORF">FVR03_09355</name>
</gene>